<evidence type="ECO:0000313" key="2">
    <source>
        <dbReference type="EMBL" id="AAN31947.2"/>
    </source>
</evidence>
<dbReference type="Pfam" id="PF00961">
    <property type="entry name" value="LAGLIDADG_1"/>
    <property type="match status" value="1"/>
</dbReference>
<dbReference type="PANTHER" id="PTHR36181:SF2">
    <property type="entry name" value="INTRON-ENCODED ENDONUCLEASE AI3-RELATED"/>
    <property type="match status" value="1"/>
</dbReference>
<evidence type="ECO:0000259" key="1">
    <source>
        <dbReference type="Pfam" id="PF00961"/>
    </source>
</evidence>
<dbReference type="RefSeq" id="NP_700372.1">
    <property type="nucleotide sequence ID" value="NC_004312.1"/>
</dbReference>
<feature type="domain" description="Homing endonuclease LAGLIDADG" evidence="1">
    <location>
        <begin position="67"/>
        <end position="156"/>
    </location>
</feature>
<geneLocation type="mitochondrion" evidence="2"/>
<dbReference type="InterPro" id="IPR004860">
    <property type="entry name" value="LAGLIDADG_dom"/>
</dbReference>
<dbReference type="EMBL" id="AF275271">
    <property type="protein sequence ID" value="AAN31947.2"/>
    <property type="molecule type" value="Genomic_DNA"/>
</dbReference>
<sequence length="281" mass="33088">TQNLIKPLKEWVNPLKENNNFVDNLLSFSLGLFNFNKNKSSSYLKNGETFVKKDQQLVNISYLRSYLVGVVDGKGQFQVNNYQYSHLQYRLVIQLANNLSNNLVLILIQKIIGGKIITKNKDKYLVFNNLNEEILEIFTKYPLLTSRKICQLDFIKKCIKNSNPLAYYISARNYKYNDQLKITRINGEKWSSINKERLSHFRAWFNGYTESKGCLMYTPYKYQIKEKYDQYLLNLIKSHFNVTNKVKNISLNEYSLEIYNKKTLEKIQENLKLNPLLGIKA</sequence>
<dbReference type="InterPro" id="IPR051289">
    <property type="entry name" value="LAGLIDADG_Endonuclease"/>
</dbReference>
<protein>
    <submittedName>
        <fullName evidence="2">ORF281</fullName>
    </submittedName>
</protein>
<reference evidence="2" key="1">
    <citation type="journal article" date="2000" name="Trends Biochem. Sci.">
        <title>A novel motif for identifying rps3 homologs in fungal mitochondrial genomes.</title>
        <authorList>
            <person name="Bullerwell C.E."/>
            <person name="Burger G."/>
            <person name="Lang B.F."/>
        </authorList>
    </citation>
    <scope>NUCLEOTIDE SEQUENCE</scope>
</reference>
<keyword evidence="2" id="KW-0496">Mitochondrion</keyword>
<dbReference type="Gene3D" id="3.10.28.10">
    <property type="entry name" value="Homing endonucleases"/>
    <property type="match status" value="2"/>
</dbReference>
<dbReference type="PANTHER" id="PTHR36181">
    <property type="entry name" value="INTRON-ENCODED ENDONUCLEASE AI3-RELATED"/>
    <property type="match status" value="1"/>
</dbReference>
<organism evidence="2">
    <name type="scientific">Schizosaccharomyces octosporus</name>
    <name type="common">Fission yeast</name>
    <name type="synonym">Octosporomyces octosporus</name>
    <dbReference type="NCBI Taxonomy" id="4899"/>
    <lineage>
        <taxon>Eukaryota</taxon>
        <taxon>Fungi</taxon>
        <taxon>Dikarya</taxon>
        <taxon>Ascomycota</taxon>
        <taxon>Taphrinomycotina</taxon>
        <taxon>Schizosaccharomycetes</taxon>
        <taxon>Schizosaccharomycetales</taxon>
        <taxon>Schizosaccharomycetaceae</taxon>
        <taxon>Schizosaccharomyces</taxon>
    </lineage>
</organism>
<dbReference type="SUPFAM" id="SSF55608">
    <property type="entry name" value="Homing endonucleases"/>
    <property type="match status" value="2"/>
</dbReference>
<dbReference type="GO" id="GO:0005739">
    <property type="term" value="C:mitochondrion"/>
    <property type="evidence" value="ECO:0007669"/>
    <property type="project" value="UniProtKB-ARBA"/>
</dbReference>
<dbReference type="InterPro" id="IPR027434">
    <property type="entry name" value="Homing_endonucl"/>
</dbReference>
<name>Q8HQ83_SCHOT</name>
<feature type="non-terminal residue" evidence="2">
    <location>
        <position position="1"/>
    </location>
</feature>
<reference evidence="2" key="2">
    <citation type="journal article" date="2003" name="Nucleic Acids Res.">
        <title>A comparison of three fission yeast mitochondrial genomes.</title>
        <authorList>
            <person name="Bullerwell C.E."/>
            <person name="Leigh J."/>
            <person name="Forget L."/>
            <person name="Lang B.F."/>
        </authorList>
    </citation>
    <scope>NUCLEOTIDE SEQUENCE</scope>
</reference>
<proteinExistence type="predicted"/>
<accession>Q8HQ83</accession>
<dbReference type="AlphaFoldDB" id="Q8HQ83"/>
<dbReference type="GeneID" id="805304"/>
<dbReference type="GO" id="GO:0004519">
    <property type="term" value="F:endonuclease activity"/>
    <property type="evidence" value="ECO:0007669"/>
    <property type="project" value="InterPro"/>
</dbReference>